<proteinExistence type="inferred from homology"/>
<dbReference type="InterPro" id="IPR011611">
    <property type="entry name" value="PfkB_dom"/>
</dbReference>
<sequence>MMDAVTAPSPRVLVVGEALVDVVPDPDGQPRDLPGGSPANVAITLGRLERDVRLVTLLGDDQRGAMVRQWLEASNVRVLAQRTGSGRTSSAAVTLDESGAASYVFDLDWELHEVPHEECDVLHVGSIATVLAPGADAVRDTVHRHRDTALVSLDPNARPAITPDRAGPAARVEELVALSHVVKVSDEDLLWLHPDHDPVQTATRWAAAGPGLVVVTRGGDGAVAVRRGGSVLEVAGVPVAVADTVGAGDTFSAVLLDALLGLGVGGAGSAETLEALSDDDVHTAVRTAAAGAAVTVSRPGADPPDRDELTAALARQAGATAE</sequence>
<evidence type="ECO:0000256" key="5">
    <source>
        <dbReference type="ARBA" id="ARBA00022840"/>
    </source>
</evidence>
<organism evidence="7">
    <name type="scientific">metagenome</name>
    <dbReference type="NCBI Taxonomy" id="256318"/>
    <lineage>
        <taxon>unclassified sequences</taxon>
        <taxon>metagenomes</taxon>
    </lineage>
</organism>
<evidence type="ECO:0000259" key="6">
    <source>
        <dbReference type="Pfam" id="PF00294"/>
    </source>
</evidence>
<dbReference type="PANTHER" id="PTHR43085">
    <property type="entry name" value="HEXOKINASE FAMILY MEMBER"/>
    <property type="match status" value="1"/>
</dbReference>
<dbReference type="InterPro" id="IPR029056">
    <property type="entry name" value="Ribokinase-like"/>
</dbReference>
<evidence type="ECO:0000256" key="2">
    <source>
        <dbReference type="ARBA" id="ARBA00022679"/>
    </source>
</evidence>
<keyword evidence="2 7" id="KW-0808">Transferase</keyword>
<evidence type="ECO:0000313" key="7">
    <source>
        <dbReference type="EMBL" id="CUR61360.1"/>
    </source>
</evidence>
<dbReference type="Pfam" id="PF00294">
    <property type="entry name" value="PfkB"/>
    <property type="match status" value="1"/>
</dbReference>
<dbReference type="Gene3D" id="3.40.1190.20">
    <property type="match status" value="1"/>
</dbReference>
<reference evidence="7" key="1">
    <citation type="submission" date="2015-08" db="EMBL/GenBank/DDBJ databases">
        <authorList>
            <person name="Babu N.S."/>
            <person name="Beckwith C.J."/>
            <person name="Beseler K.G."/>
            <person name="Brison A."/>
            <person name="Carone J.V."/>
            <person name="Caskin T.P."/>
            <person name="Diamond M."/>
            <person name="Durham M.E."/>
            <person name="Foxe J.M."/>
            <person name="Go M."/>
            <person name="Henderson B.A."/>
            <person name="Jones I.B."/>
            <person name="McGettigan J.A."/>
            <person name="Micheletti S.J."/>
            <person name="Nasrallah M.E."/>
            <person name="Ortiz D."/>
            <person name="Piller C.R."/>
            <person name="Privatt S.R."/>
            <person name="Schneider S.L."/>
            <person name="Sharp S."/>
            <person name="Smith T.C."/>
            <person name="Stanton J.D."/>
            <person name="Ullery H.E."/>
            <person name="Wilson R.J."/>
            <person name="Serrano M.G."/>
            <person name="Buck G."/>
            <person name="Lee V."/>
            <person name="Wang Y."/>
            <person name="Carvalho R."/>
            <person name="Voegtly L."/>
            <person name="Shi R."/>
            <person name="Duckworth R."/>
            <person name="Johnson A."/>
            <person name="Loviza R."/>
            <person name="Walstead R."/>
            <person name="Shah Z."/>
            <person name="Kiflezghi M."/>
            <person name="Wade K."/>
            <person name="Ball S.L."/>
            <person name="Bradley K.W."/>
            <person name="Asai D.J."/>
            <person name="Bowman C.A."/>
            <person name="Russell D.A."/>
            <person name="Pope W.H."/>
            <person name="Jacobs-Sera D."/>
            <person name="Hendrix R.W."/>
            <person name="Hatfull G.F."/>
        </authorList>
    </citation>
    <scope>NUCLEOTIDE SEQUENCE</scope>
</reference>
<name>A0A2P2CHD7_9ZZZZ</name>
<keyword evidence="5" id="KW-0067">ATP-binding</keyword>
<dbReference type="SUPFAM" id="SSF53613">
    <property type="entry name" value="Ribokinase-like"/>
    <property type="match status" value="1"/>
</dbReference>
<dbReference type="InterPro" id="IPR050306">
    <property type="entry name" value="PfkB_Carbo_kinase"/>
</dbReference>
<keyword evidence="4 7" id="KW-0418">Kinase</keyword>
<comment type="similarity">
    <text evidence="1">Belongs to the carbohydrate kinase PfkB family.</text>
</comment>
<protein>
    <submittedName>
        <fullName evidence="7">Fructokinase</fullName>
        <ecNumber evidence="7">2.7.1.4</ecNumber>
    </submittedName>
</protein>
<dbReference type="PANTHER" id="PTHR43085:SF1">
    <property type="entry name" value="PSEUDOURIDINE KINASE-RELATED"/>
    <property type="match status" value="1"/>
</dbReference>
<dbReference type="GO" id="GO:0008865">
    <property type="term" value="F:fructokinase activity"/>
    <property type="evidence" value="ECO:0007669"/>
    <property type="project" value="UniProtKB-EC"/>
</dbReference>
<dbReference type="AlphaFoldDB" id="A0A2P2CHD7"/>
<gene>
    <name evidence="7" type="ORF">NOCA1240463</name>
</gene>
<evidence type="ECO:0000256" key="1">
    <source>
        <dbReference type="ARBA" id="ARBA00010688"/>
    </source>
</evidence>
<feature type="domain" description="Carbohydrate kinase PfkB" evidence="6">
    <location>
        <begin position="11"/>
        <end position="304"/>
    </location>
</feature>
<dbReference type="CDD" id="cd01167">
    <property type="entry name" value="bac_FRK"/>
    <property type="match status" value="1"/>
</dbReference>
<dbReference type="EMBL" id="CZKB01000017">
    <property type="protein sequence ID" value="CUR61360.1"/>
    <property type="molecule type" value="Genomic_DNA"/>
</dbReference>
<dbReference type="EC" id="2.7.1.4" evidence="7"/>
<evidence type="ECO:0000256" key="4">
    <source>
        <dbReference type="ARBA" id="ARBA00022777"/>
    </source>
</evidence>
<accession>A0A2P2CHD7</accession>
<dbReference type="GO" id="GO:0005524">
    <property type="term" value="F:ATP binding"/>
    <property type="evidence" value="ECO:0007669"/>
    <property type="project" value="UniProtKB-KW"/>
</dbReference>
<keyword evidence="3" id="KW-0547">Nucleotide-binding</keyword>
<evidence type="ECO:0000256" key="3">
    <source>
        <dbReference type="ARBA" id="ARBA00022741"/>
    </source>
</evidence>